<evidence type="ECO:0000313" key="15">
    <source>
        <dbReference type="Proteomes" id="UP000282837"/>
    </source>
</evidence>
<reference evidence="14 15" key="1">
    <citation type="submission" date="2019-01" db="EMBL/GenBank/DDBJ databases">
        <authorList>
            <person name="Chen W.-M."/>
        </authorList>
    </citation>
    <scope>NUCLEOTIDE SEQUENCE [LARGE SCALE GENOMIC DNA]</scope>
    <source>
        <strain evidence="14 15">FSY-9</strain>
    </source>
</reference>
<dbReference type="Proteomes" id="UP000282837">
    <property type="component" value="Unassembled WGS sequence"/>
</dbReference>
<sequence>MNQNTPVDREKAQSLTDETTTKSSARTKGFLLLGAAVVIAAGGYYGLKALGTDHQSTDDAYVAGNIVQVAARDAGTVVAIHADSTQSVTKGQPLVDLDPALADTQLAAAEAELARAVRGVRSGFTKVNTASAQIAQAQVRLDAARADLARRERAVASGAISAEEVAHAQEAVHMASAALELANSQRADADSSVGGTDVESNPAVLAAIAAVRRAALQRAHMQIVAPVDGVVAQRPVQLGQQVAPGTPLVTIGQLQRLWVDANFRETQLAQLRVGQPVTIHADAYGKDVTYHGKVIGLGVGSGSAFALLPAQNASGNWIKIVQRVPVRIGLDPKELAAHPLRIGLSVDVDVDTKGHEGTPVTALPSQPQPAAAFDAVSPQVEARIRQIIAANAGRR</sequence>
<keyword evidence="9" id="KW-0175">Coiled coil</keyword>
<proteinExistence type="inferred from homology"/>
<feature type="coiled-coil region" evidence="9">
    <location>
        <begin position="127"/>
        <end position="154"/>
    </location>
</feature>
<feature type="domain" description="Multidrug export protein EmrA/FarA alpha-helical hairpin" evidence="12">
    <location>
        <begin position="102"/>
        <end position="217"/>
    </location>
</feature>
<keyword evidence="7 11" id="KW-1133">Transmembrane helix</keyword>
<dbReference type="GO" id="GO:0046677">
    <property type="term" value="P:response to antibiotic"/>
    <property type="evidence" value="ECO:0007669"/>
    <property type="project" value="UniProtKB-ARBA"/>
</dbReference>
<dbReference type="EMBL" id="SACO01000005">
    <property type="protein sequence ID" value="RVU05390.1"/>
    <property type="molecule type" value="Genomic_DNA"/>
</dbReference>
<dbReference type="Pfam" id="PF25963">
    <property type="entry name" value="Beta-barrel_AAEA"/>
    <property type="match status" value="1"/>
</dbReference>
<dbReference type="InterPro" id="IPR050739">
    <property type="entry name" value="MFP"/>
</dbReference>
<keyword evidence="3" id="KW-0813">Transport</keyword>
<evidence type="ECO:0000259" key="12">
    <source>
        <dbReference type="Pfam" id="PF25885"/>
    </source>
</evidence>
<dbReference type="GO" id="GO:0015721">
    <property type="term" value="P:bile acid and bile salt transport"/>
    <property type="evidence" value="ECO:0007669"/>
    <property type="project" value="UniProtKB-ARBA"/>
</dbReference>
<name>A0A3S2X4A5_9SPHN</name>
<evidence type="ECO:0000256" key="11">
    <source>
        <dbReference type="SAM" id="Phobius"/>
    </source>
</evidence>
<keyword evidence="6 11" id="KW-0812">Transmembrane</keyword>
<dbReference type="InterPro" id="IPR058634">
    <property type="entry name" value="AaeA-lik-b-barrel"/>
</dbReference>
<evidence type="ECO:0000256" key="5">
    <source>
        <dbReference type="ARBA" id="ARBA00022519"/>
    </source>
</evidence>
<evidence type="ECO:0000256" key="3">
    <source>
        <dbReference type="ARBA" id="ARBA00022448"/>
    </source>
</evidence>
<evidence type="ECO:0000256" key="7">
    <source>
        <dbReference type="ARBA" id="ARBA00022989"/>
    </source>
</evidence>
<dbReference type="InterPro" id="IPR058633">
    <property type="entry name" value="EmrA/FarA_HH"/>
</dbReference>
<feature type="region of interest" description="Disordered" evidence="10">
    <location>
        <begin position="1"/>
        <end position="20"/>
    </location>
</feature>
<dbReference type="GO" id="GO:1990961">
    <property type="term" value="P:xenobiotic detoxification by transmembrane export across the plasma membrane"/>
    <property type="evidence" value="ECO:0007669"/>
    <property type="project" value="UniProtKB-ARBA"/>
</dbReference>
<dbReference type="PANTHER" id="PTHR30386:SF19">
    <property type="entry name" value="MULTIDRUG EXPORT PROTEIN EMRA-RELATED"/>
    <property type="match status" value="1"/>
</dbReference>
<feature type="transmembrane region" description="Helical" evidence="11">
    <location>
        <begin position="30"/>
        <end position="47"/>
    </location>
</feature>
<dbReference type="SUPFAM" id="SSF111369">
    <property type="entry name" value="HlyD-like secretion proteins"/>
    <property type="match status" value="1"/>
</dbReference>
<dbReference type="GO" id="GO:0005886">
    <property type="term" value="C:plasma membrane"/>
    <property type="evidence" value="ECO:0007669"/>
    <property type="project" value="UniProtKB-SubCell"/>
</dbReference>
<comment type="subcellular location">
    <subcellularLocation>
        <location evidence="1">Cell inner membrane</location>
        <topology evidence="1">Single-pass membrane protein</topology>
    </subcellularLocation>
</comment>
<accession>A0A3S2X4A5</accession>
<gene>
    <name evidence="14" type="ORF">EOE18_08785</name>
</gene>
<comment type="caution">
    <text evidence="14">The sequence shown here is derived from an EMBL/GenBank/DDBJ whole genome shotgun (WGS) entry which is preliminary data.</text>
</comment>
<evidence type="ECO:0000256" key="4">
    <source>
        <dbReference type="ARBA" id="ARBA00022475"/>
    </source>
</evidence>
<protein>
    <submittedName>
        <fullName evidence="14">HlyD family efflux transporter periplasmic adaptor subunit</fullName>
    </submittedName>
</protein>
<dbReference type="AlphaFoldDB" id="A0A3S2X4A5"/>
<evidence type="ECO:0000256" key="8">
    <source>
        <dbReference type="ARBA" id="ARBA00023136"/>
    </source>
</evidence>
<evidence type="ECO:0000256" key="2">
    <source>
        <dbReference type="ARBA" id="ARBA00009477"/>
    </source>
</evidence>
<dbReference type="Gene3D" id="2.40.30.170">
    <property type="match status" value="1"/>
</dbReference>
<dbReference type="OrthoDB" id="9811754at2"/>
<keyword evidence="4" id="KW-1003">Cell membrane</keyword>
<dbReference type="FunFam" id="2.40.30.170:FF:000003">
    <property type="entry name" value="Multidrug resistance protein A"/>
    <property type="match status" value="1"/>
</dbReference>
<feature type="domain" description="p-hydroxybenzoic acid efflux pump subunit AaeA-like beta-barrel" evidence="13">
    <location>
        <begin position="258"/>
        <end position="335"/>
    </location>
</feature>
<keyword evidence="5" id="KW-0997">Cell inner membrane</keyword>
<evidence type="ECO:0000256" key="6">
    <source>
        <dbReference type="ARBA" id="ARBA00022692"/>
    </source>
</evidence>
<evidence type="ECO:0000256" key="9">
    <source>
        <dbReference type="SAM" id="Coils"/>
    </source>
</evidence>
<evidence type="ECO:0000256" key="1">
    <source>
        <dbReference type="ARBA" id="ARBA00004377"/>
    </source>
</evidence>
<dbReference type="Gene3D" id="1.10.287.470">
    <property type="entry name" value="Helix hairpin bin"/>
    <property type="match status" value="1"/>
</dbReference>
<dbReference type="RefSeq" id="WP_127708455.1">
    <property type="nucleotide sequence ID" value="NZ_SACO01000005.1"/>
</dbReference>
<evidence type="ECO:0000259" key="13">
    <source>
        <dbReference type="Pfam" id="PF25963"/>
    </source>
</evidence>
<keyword evidence="15" id="KW-1185">Reference proteome</keyword>
<dbReference type="Pfam" id="PF25885">
    <property type="entry name" value="HH_EMRA"/>
    <property type="match status" value="1"/>
</dbReference>
<comment type="similarity">
    <text evidence="2">Belongs to the membrane fusion protein (MFP) (TC 8.A.1) family.</text>
</comment>
<organism evidence="14 15">
    <name type="scientific">Novosphingobium umbonatum</name>
    <dbReference type="NCBI Taxonomy" id="1908524"/>
    <lineage>
        <taxon>Bacteria</taxon>
        <taxon>Pseudomonadati</taxon>
        <taxon>Pseudomonadota</taxon>
        <taxon>Alphaproteobacteria</taxon>
        <taxon>Sphingomonadales</taxon>
        <taxon>Sphingomonadaceae</taxon>
        <taxon>Novosphingobium</taxon>
    </lineage>
</organism>
<evidence type="ECO:0000256" key="10">
    <source>
        <dbReference type="SAM" id="MobiDB-lite"/>
    </source>
</evidence>
<keyword evidence="8 11" id="KW-0472">Membrane</keyword>
<evidence type="ECO:0000313" key="14">
    <source>
        <dbReference type="EMBL" id="RVU05390.1"/>
    </source>
</evidence>
<dbReference type="PANTHER" id="PTHR30386">
    <property type="entry name" value="MEMBRANE FUSION SUBUNIT OF EMRAB-TOLC MULTIDRUG EFFLUX PUMP"/>
    <property type="match status" value="1"/>
</dbReference>